<dbReference type="NCBIfam" id="TIGR00797">
    <property type="entry name" value="matE"/>
    <property type="match status" value="1"/>
</dbReference>
<comment type="similarity">
    <text evidence="2">Belongs to the multi antimicrobial extrusion (MATE) (TC 2.A.66.1) family.</text>
</comment>
<evidence type="ECO:0000256" key="4">
    <source>
        <dbReference type="ARBA" id="ARBA00022475"/>
    </source>
</evidence>
<feature type="transmembrane region" description="Helical" evidence="8">
    <location>
        <begin position="36"/>
        <end position="56"/>
    </location>
</feature>
<evidence type="ECO:0000313" key="10">
    <source>
        <dbReference type="Proteomes" id="UP000280819"/>
    </source>
</evidence>
<feature type="transmembrane region" description="Helical" evidence="8">
    <location>
        <begin position="152"/>
        <end position="173"/>
    </location>
</feature>
<evidence type="ECO:0000256" key="8">
    <source>
        <dbReference type="SAM" id="Phobius"/>
    </source>
</evidence>
<proteinExistence type="inferred from homology"/>
<dbReference type="Pfam" id="PF01554">
    <property type="entry name" value="MatE"/>
    <property type="match status" value="2"/>
</dbReference>
<feature type="transmembrane region" description="Helical" evidence="8">
    <location>
        <begin position="119"/>
        <end position="140"/>
    </location>
</feature>
<evidence type="ECO:0000256" key="2">
    <source>
        <dbReference type="ARBA" id="ARBA00010199"/>
    </source>
</evidence>
<feature type="transmembrane region" description="Helical" evidence="8">
    <location>
        <begin position="332"/>
        <end position="354"/>
    </location>
</feature>
<feature type="transmembrane region" description="Helical" evidence="8">
    <location>
        <begin position="366"/>
        <end position="385"/>
    </location>
</feature>
<feature type="transmembrane region" description="Helical" evidence="8">
    <location>
        <begin position="179"/>
        <end position="198"/>
    </location>
</feature>
<reference evidence="9 10" key="1">
    <citation type="submission" date="2018-11" db="EMBL/GenBank/DDBJ databases">
        <title>Genomes From Bacteria Associated with the Canine Oral Cavity: a Test Case for Automated Genome-Based Taxonomic Assignment.</title>
        <authorList>
            <person name="Coil D.A."/>
            <person name="Jospin G."/>
            <person name="Darling A.E."/>
            <person name="Wallis C."/>
            <person name="Davis I.J."/>
            <person name="Harris S."/>
            <person name="Eisen J.A."/>
            <person name="Holcombe L.J."/>
            <person name="O'Flynn C."/>
        </authorList>
    </citation>
    <scope>NUCLEOTIDE SEQUENCE [LARGE SCALE GENOMIC DNA]</scope>
    <source>
        <strain evidence="9 10">OH887_COT-365</strain>
    </source>
</reference>
<accession>A0A3P1T4H4</accession>
<evidence type="ECO:0000313" key="9">
    <source>
        <dbReference type="EMBL" id="RRD04075.1"/>
    </source>
</evidence>
<feature type="transmembrane region" description="Helical" evidence="8">
    <location>
        <begin position="263"/>
        <end position="286"/>
    </location>
</feature>
<dbReference type="InterPro" id="IPR044644">
    <property type="entry name" value="DinF-like"/>
</dbReference>
<dbReference type="Proteomes" id="UP000280819">
    <property type="component" value="Unassembled WGS sequence"/>
</dbReference>
<sequence length="428" mass="44025">MRLAVPAFAALVAQPLFLMADTAIVGRLGTEPLAGLGVGAAVLGTMTGLFIFLAYASTSTVARLAGAGRSREAAEAGAQALWLALVLGIAVGALGWGLAPQLAGWLGAEGGVHTQAVVYLRWALPGTPGMLVMLAATGALRGLADGRTPMLLSLSAAALNLAGDVVLVFGLGLGIAGSGAATALAETALGAVAAWLVLRGSRRLGARRRPDPTGMRRSLRVGVPLLVRTVALRLALLLTTWAAARQGAVALAAHQVGFTVWGFLQNVLDALAIAGQTLIGQALGAGRPEEARAISRRMVAWSLAFGALLGGVVVVVRHPFAALFTPEVEVRHAVAVVLVVMGAALVISSWVTLFDGVLIGAGDGPYLARAMTLTLVVYAPLVLVVDRLAPTGVAGLAWLWASFTVGFMGVRALTLWWRERSDAWLRSG</sequence>
<keyword evidence="5 8" id="KW-0812">Transmembrane</keyword>
<feature type="transmembrane region" description="Helical" evidence="8">
    <location>
        <begin position="397"/>
        <end position="417"/>
    </location>
</feature>
<dbReference type="PIRSF" id="PIRSF006603">
    <property type="entry name" value="DinF"/>
    <property type="match status" value="1"/>
</dbReference>
<evidence type="ECO:0000256" key="1">
    <source>
        <dbReference type="ARBA" id="ARBA00004651"/>
    </source>
</evidence>
<evidence type="ECO:0000256" key="3">
    <source>
        <dbReference type="ARBA" id="ARBA00022448"/>
    </source>
</evidence>
<keyword evidence="3" id="KW-0813">Transport</keyword>
<dbReference type="OrthoDB" id="5242355at2"/>
<protein>
    <submittedName>
        <fullName evidence="9">MATE family efflux transporter</fullName>
    </submittedName>
</protein>
<dbReference type="PANTHER" id="PTHR42893:SF46">
    <property type="entry name" value="PROTEIN DETOXIFICATION 44, CHLOROPLASTIC"/>
    <property type="match status" value="1"/>
</dbReference>
<comment type="caution">
    <text evidence="9">The sequence shown here is derived from an EMBL/GenBank/DDBJ whole genome shotgun (WGS) entry which is preliminary data.</text>
</comment>
<keyword evidence="7 8" id="KW-0472">Membrane</keyword>
<dbReference type="EMBL" id="RQZG01000014">
    <property type="protein sequence ID" value="RRD04075.1"/>
    <property type="molecule type" value="Genomic_DNA"/>
</dbReference>
<dbReference type="GO" id="GO:0042910">
    <property type="term" value="F:xenobiotic transmembrane transporter activity"/>
    <property type="evidence" value="ECO:0007669"/>
    <property type="project" value="InterPro"/>
</dbReference>
<feature type="transmembrane region" description="Helical" evidence="8">
    <location>
        <begin position="219"/>
        <end position="243"/>
    </location>
</feature>
<dbReference type="AlphaFoldDB" id="A0A3P1T4H4"/>
<dbReference type="PANTHER" id="PTHR42893">
    <property type="entry name" value="PROTEIN DETOXIFICATION 44, CHLOROPLASTIC-RELATED"/>
    <property type="match status" value="1"/>
</dbReference>
<evidence type="ECO:0000256" key="7">
    <source>
        <dbReference type="ARBA" id="ARBA00023136"/>
    </source>
</evidence>
<keyword evidence="4" id="KW-1003">Cell membrane</keyword>
<organism evidence="9 10">
    <name type="scientific">Arachnia propionica</name>
    <dbReference type="NCBI Taxonomy" id="1750"/>
    <lineage>
        <taxon>Bacteria</taxon>
        <taxon>Bacillati</taxon>
        <taxon>Actinomycetota</taxon>
        <taxon>Actinomycetes</taxon>
        <taxon>Propionibacteriales</taxon>
        <taxon>Propionibacteriaceae</taxon>
        <taxon>Arachnia</taxon>
    </lineage>
</organism>
<dbReference type="CDD" id="cd13136">
    <property type="entry name" value="MATE_DinF_like"/>
    <property type="match status" value="1"/>
</dbReference>
<dbReference type="InterPro" id="IPR048279">
    <property type="entry name" value="MdtK-like"/>
</dbReference>
<feature type="transmembrane region" description="Helical" evidence="8">
    <location>
        <begin position="298"/>
        <end position="320"/>
    </location>
</feature>
<name>A0A3P1T4H4_9ACTN</name>
<evidence type="ECO:0000256" key="5">
    <source>
        <dbReference type="ARBA" id="ARBA00022692"/>
    </source>
</evidence>
<gene>
    <name evidence="9" type="ORF">EII34_11470</name>
</gene>
<feature type="transmembrane region" description="Helical" evidence="8">
    <location>
        <begin position="77"/>
        <end position="99"/>
    </location>
</feature>
<dbReference type="GO" id="GO:0015297">
    <property type="term" value="F:antiporter activity"/>
    <property type="evidence" value="ECO:0007669"/>
    <property type="project" value="InterPro"/>
</dbReference>
<comment type="subcellular location">
    <subcellularLocation>
        <location evidence="1">Cell membrane</location>
        <topology evidence="1">Multi-pass membrane protein</topology>
    </subcellularLocation>
</comment>
<dbReference type="GO" id="GO:0005886">
    <property type="term" value="C:plasma membrane"/>
    <property type="evidence" value="ECO:0007669"/>
    <property type="project" value="UniProtKB-SubCell"/>
</dbReference>
<keyword evidence="6 8" id="KW-1133">Transmembrane helix</keyword>
<evidence type="ECO:0000256" key="6">
    <source>
        <dbReference type="ARBA" id="ARBA00022989"/>
    </source>
</evidence>
<dbReference type="InterPro" id="IPR002528">
    <property type="entry name" value="MATE_fam"/>
</dbReference>